<comment type="caution">
    <text evidence="3">The sequence shown here is derived from an EMBL/GenBank/DDBJ whole genome shotgun (WGS) entry which is preliminary data.</text>
</comment>
<accession>A0A5C4VNW8</accession>
<dbReference type="PANTHER" id="PTHR46268">
    <property type="entry name" value="STRESS RESPONSE PROTEIN NHAX"/>
    <property type="match status" value="1"/>
</dbReference>
<dbReference type="InterPro" id="IPR014729">
    <property type="entry name" value="Rossmann-like_a/b/a_fold"/>
</dbReference>
<dbReference type="PANTHER" id="PTHR46268:SF6">
    <property type="entry name" value="UNIVERSAL STRESS PROTEIN UP12"/>
    <property type="match status" value="1"/>
</dbReference>
<dbReference type="InterPro" id="IPR006015">
    <property type="entry name" value="Universal_stress_UspA"/>
</dbReference>
<name>A0A5C4VNW8_9ACTN</name>
<dbReference type="EMBL" id="VDMP01000026">
    <property type="protein sequence ID" value="TNM37517.1"/>
    <property type="molecule type" value="Genomic_DNA"/>
</dbReference>
<gene>
    <name evidence="3" type="ORF">FHP29_17045</name>
</gene>
<reference evidence="3 4" key="1">
    <citation type="journal article" date="2016" name="Int. J. Syst. Evol. Microbiol.">
        <title>Nocardioides albidus sp. nov., an actinobacterium isolated from garden soil.</title>
        <authorList>
            <person name="Singh H."/>
            <person name="Du J."/>
            <person name="Trinh H."/>
            <person name="Won K."/>
            <person name="Yang J.E."/>
            <person name="Yin C."/>
            <person name="Kook M."/>
            <person name="Yi T.H."/>
        </authorList>
    </citation>
    <scope>NUCLEOTIDE SEQUENCE [LARGE SCALE GENOMIC DNA]</scope>
    <source>
        <strain evidence="3 4">CCTCC AB 2015297</strain>
    </source>
</reference>
<dbReference type="OrthoDB" id="3427787at2"/>
<comment type="similarity">
    <text evidence="1">Belongs to the universal stress protein A family.</text>
</comment>
<dbReference type="CDD" id="cd00293">
    <property type="entry name" value="USP-like"/>
    <property type="match status" value="1"/>
</dbReference>
<dbReference type="RefSeq" id="WP_139624064.1">
    <property type="nucleotide sequence ID" value="NZ_VDMP01000026.1"/>
</dbReference>
<evidence type="ECO:0000259" key="2">
    <source>
        <dbReference type="Pfam" id="PF00582"/>
    </source>
</evidence>
<evidence type="ECO:0000313" key="4">
    <source>
        <dbReference type="Proteomes" id="UP000313231"/>
    </source>
</evidence>
<dbReference type="Gene3D" id="3.40.50.620">
    <property type="entry name" value="HUPs"/>
    <property type="match status" value="1"/>
</dbReference>
<feature type="domain" description="UspA" evidence="2">
    <location>
        <begin position="5"/>
        <end position="142"/>
    </location>
</feature>
<dbReference type="SUPFAM" id="SSF52402">
    <property type="entry name" value="Adenine nucleotide alpha hydrolases-like"/>
    <property type="match status" value="1"/>
</dbReference>
<keyword evidence="4" id="KW-1185">Reference proteome</keyword>
<sequence>MADSRTIVTGVDGSETATAAAERAAVLAGALGARLHVVSAFGKFESETVRIGSDTLLLSTERDAEEVAAKVTKALQAAHPDVQITSGAAEGKPGDALVATAEALGAELIVVGNKRVQGIAGRVLGSIARDVAARASCDVYVAHTHERR</sequence>
<dbReference type="AlphaFoldDB" id="A0A5C4VNW8"/>
<dbReference type="PRINTS" id="PR01438">
    <property type="entry name" value="UNVRSLSTRESS"/>
</dbReference>
<dbReference type="Proteomes" id="UP000313231">
    <property type="component" value="Unassembled WGS sequence"/>
</dbReference>
<evidence type="ECO:0000313" key="3">
    <source>
        <dbReference type="EMBL" id="TNM37517.1"/>
    </source>
</evidence>
<dbReference type="InterPro" id="IPR006016">
    <property type="entry name" value="UspA"/>
</dbReference>
<proteinExistence type="inferred from homology"/>
<organism evidence="3 4">
    <name type="scientific">Nocardioides albidus</name>
    <dbReference type="NCBI Taxonomy" id="1517589"/>
    <lineage>
        <taxon>Bacteria</taxon>
        <taxon>Bacillati</taxon>
        <taxon>Actinomycetota</taxon>
        <taxon>Actinomycetes</taxon>
        <taxon>Propionibacteriales</taxon>
        <taxon>Nocardioidaceae</taxon>
        <taxon>Nocardioides</taxon>
    </lineage>
</organism>
<dbReference type="Pfam" id="PF00582">
    <property type="entry name" value="Usp"/>
    <property type="match status" value="1"/>
</dbReference>
<evidence type="ECO:0000256" key="1">
    <source>
        <dbReference type="ARBA" id="ARBA00008791"/>
    </source>
</evidence>
<protein>
    <submittedName>
        <fullName evidence="3">Universal stress protein</fullName>
    </submittedName>
</protein>